<dbReference type="Gene3D" id="3.40.50.2000">
    <property type="entry name" value="Glycogen Phosphorylase B"/>
    <property type="match status" value="2"/>
</dbReference>
<keyword evidence="2" id="KW-0328">Glycosyltransferase</keyword>
<organism evidence="4">
    <name type="scientific">Aegilops tauschii</name>
    <name type="common">Tausch's goatgrass</name>
    <name type="synonym">Aegilops squarrosa</name>
    <dbReference type="NCBI Taxonomy" id="37682"/>
    <lineage>
        <taxon>Eukaryota</taxon>
        <taxon>Viridiplantae</taxon>
        <taxon>Streptophyta</taxon>
        <taxon>Embryophyta</taxon>
        <taxon>Tracheophyta</taxon>
        <taxon>Spermatophyta</taxon>
        <taxon>Magnoliopsida</taxon>
        <taxon>Liliopsida</taxon>
        <taxon>Poales</taxon>
        <taxon>Poaceae</taxon>
        <taxon>BOP clade</taxon>
        <taxon>Pooideae</taxon>
        <taxon>Triticodae</taxon>
        <taxon>Triticeae</taxon>
        <taxon>Triticinae</taxon>
        <taxon>Aegilops</taxon>
    </lineage>
</organism>
<dbReference type="FunFam" id="3.40.50.2000:FF:000051">
    <property type="entry name" value="Glycosyltransferase"/>
    <property type="match status" value="1"/>
</dbReference>
<name>M8C5R0_AEGTA</name>
<dbReference type="EnsemblPlants" id="EMT22342">
    <property type="protein sequence ID" value="EMT22342"/>
    <property type="gene ID" value="F775_33112"/>
</dbReference>
<keyword evidence="3" id="KW-0808">Transferase</keyword>
<proteinExistence type="inferred from homology"/>
<dbReference type="SUPFAM" id="SSF53756">
    <property type="entry name" value="UDP-Glycosyltransferase/glycogen phosphorylase"/>
    <property type="match status" value="1"/>
</dbReference>
<protein>
    <submittedName>
        <fullName evidence="4">Putative hydroquinone glucosyltransferase</fullName>
    </submittedName>
</protein>
<evidence type="ECO:0000256" key="1">
    <source>
        <dbReference type="ARBA" id="ARBA00009995"/>
    </source>
</evidence>
<dbReference type="CDD" id="cd03784">
    <property type="entry name" value="GT1_Gtf-like"/>
    <property type="match status" value="1"/>
</dbReference>
<dbReference type="PANTHER" id="PTHR48046:SF6">
    <property type="entry name" value="GLYCOSYLTRANSFERASE"/>
    <property type="match status" value="1"/>
</dbReference>
<accession>M8C5R0</accession>
<dbReference type="GO" id="GO:0008194">
    <property type="term" value="F:UDP-glycosyltransferase activity"/>
    <property type="evidence" value="ECO:0007669"/>
    <property type="project" value="InterPro"/>
</dbReference>
<evidence type="ECO:0000313" key="4">
    <source>
        <dbReference type="EnsemblPlants" id="EMT22342"/>
    </source>
</evidence>
<comment type="similarity">
    <text evidence="1">Belongs to the UDP-glycosyltransferase family.</text>
</comment>
<sequence>MDANSTAEARRPPHVAMLVTPGMGHLIPLAELAKRLAARHGVTATLITFASTASAPQRAFLASLPPAIASLSLPPVDLSDLGPGATIETLMSEECARLVPALTGVLSALRETTRLVAYVADLFGADSFDAAVAAGVPRRYLFHPGNLHGLMIMLHLPELDVSMPGEFRDLAEPVRLPGCVPIPGPDVMSGLQDKSDPCYRWMVHHARLYRESEAILVNSFDAVEPDAARVLTHPEPGRPPVYNIGPLIRADANDEPRAACLDWLDRQPPKSVIFVSFGSGGSLPTEHMRELALGLELTGQRFLWAVRSPSDEGTVNANYYDAESKKDPMAYLPEGFVERTKDIGLLVPSWAPQTEVLAHEATGGFLVHCGWNSVLESLVHGVPMVAWPLFAEQRQNAVMLSEGVRAAMRVPATKRKEEIAAAVREVMTGQGKGAEVRAKVAALQKAAKEALLEGGAATTALDEVISHHPRAVQYTLLENFTLVKSPSNSKAKSCSRLFAVTADTVVLADGGATHGKVGVVDGHAVGTCRCCVSKTWWKAQVVSPMSGHHRLSATMWVSVEVTQNDLRSMRPVHLDFSPKGFQPADTEGIIHRHLSEQFPTTDYLTAPVI</sequence>
<evidence type="ECO:0000256" key="3">
    <source>
        <dbReference type="ARBA" id="ARBA00022679"/>
    </source>
</evidence>
<dbReference type="FunFam" id="3.40.50.2000:FF:000054">
    <property type="entry name" value="Glycosyltransferase"/>
    <property type="match status" value="1"/>
</dbReference>
<dbReference type="InterPro" id="IPR002213">
    <property type="entry name" value="UDP_glucos_trans"/>
</dbReference>
<dbReference type="AlphaFoldDB" id="M8C5R0"/>
<reference evidence="4" key="1">
    <citation type="submission" date="2015-06" db="UniProtKB">
        <authorList>
            <consortium name="EnsemblPlants"/>
        </authorList>
    </citation>
    <scope>IDENTIFICATION</scope>
</reference>
<dbReference type="Pfam" id="PF00201">
    <property type="entry name" value="UDPGT"/>
    <property type="match status" value="1"/>
</dbReference>
<evidence type="ECO:0000256" key="2">
    <source>
        <dbReference type="ARBA" id="ARBA00022676"/>
    </source>
</evidence>
<dbReference type="PANTHER" id="PTHR48046">
    <property type="entry name" value="UDP-GLYCOSYLTRANSFERASE 72E1"/>
    <property type="match status" value="1"/>
</dbReference>